<proteinExistence type="predicted"/>
<evidence type="ECO:0000313" key="4">
    <source>
        <dbReference type="Proteomes" id="UP000663801"/>
    </source>
</evidence>
<dbReference type="InterPro" id="IPR051448">
    <property type="entry name" value="CdaR-like_regulators"/>
</dbReference>
<feature type="domain" description="RsbT co-antagonist protein RsbRD N-terminal" evidence="2">
    <location>
        <begin position="35"/>
        <end position="181"/>
    </location>
</feature>
<accession>A0A939C4J0</accession>
<dbReference type="PANTHER" id="PTHR33744">
    <property type="entry name" value="CARBOHYDRATE DIACID REGULATOR"/>
    <property type="match status" value="1"/>
</dbReference>
<dbReference type="Pfam" id="PF13556">
    <property type="entry name" value="HTH_30"/>
    <property type="match status" value="1"/>
</dbReference>
<name>A0A939C4J0_9ACTN</name>
<comment type="caution">
    <text evidence="3">The sequence shown here is derived from an EMBL/GenBank/DDBJ whole genome shotgun (WGS) entry which is preliminary data.</text>
</comment>
<evidence type="ECO:0000259" key="1">
    <source>
        <dbReference type="Pfam" id="PF13556"/>
    </source>
</evidence>
<evidence type="ECO:0000259" key="2">
    <source>
        <dbReference type="Pfam" id="PF14361"/>
    </source>
</evidence>
<dbReference type="PANTHER" id="PTHR33744:SF1">
    <property type="entry name" value="DNA-BINDING TRANSCRIPTIONAL ACTIVATOR ADER"/>
    <property type="match status" value="1"/>
</dbReference>
<dbReference type="InterPro" id="IPR025736">
    <property type="entry name" value="PucR_C-HTH_dom"/>
</dbReference>
<feature type="domain" description="PucR C-terminal helix-turn-helix" evidence="1">
    <location>
        <begin position="349"/>
        <end position="406"/>
    </location>
</feature>
<dbReference type="AlphaFoldDB" id="A0A939C4J0"/>
<dbReference type="Gene3D" id="1.10.10.2840">
    <property type="entry name" value="PucR C-terminal helix-turn-helix domain"/>
    <property type="match status" value="1"/>
</dbReference>
<organism evidence="3 4">
    <name type="scientific">Nakamurella flavida</name>
    <dbReference type="NCBI Taxonomy" id="363630"/>
    <lineage>
        <taxon>Bacteria</taxon>
        <taxon>Bacillati</taxon>
        <taxon>Actinomycetota</taxon>
        <taxon>Actinomycetes</taxon>
        <taxon>Nakamurellales</taxon>
        <taxon>Nakamurellaceae</taxon>
        <taxon>Nakamurella</taxon>
    </lineage>
</organism>
<gene>
    <name evidence="3" type="ORF">JL107_04850</name>
</gene>
<protein>
    <submittedName>
        <fullName evidence="3">Helix-turn-helix domain-containing protein</fullName>
    </submittedName>
</protein>
<evidence type="ECO:0000313" key="3">
    <source>
        <dbReference type="EMBL" id="MBM9475769.1"/>
    </source>
</evidence>
<dbReference type="Proteomes" id="UP000663801">
    <property type="component" value="Unassembled WGS sequence"/>
</dbReference>
<keyword evidence="4" id="KW-1185">Reference proteome</keyword>
<reference evidence="3" key="1">
    <citation type="submission" date="2021-01" db="EMBL/GenBank/DDBJ databases">
        <title>KCTC 19127 draft genome.</title>
        <authorList>
            <person name="An D."/>
        </authorList>
    </citation>
    <scope>NUCLEOTIDE SEQUENCE</scope>
    <source>
        <strain evidence="3">KCTC 19127</strain>
    </source>
</reference>
<dbReference type="Pfam" id="PF14361">
    <property type="entry name" value="RsbRD_N"/>
    <property type="match status" value="1"/>
</dbReference>
<dbReference type="EMBL" id="JAERWL010000005">
    <property type="protein sequence ID" value="MBM9475769.1"/>
    <property type="molecule type" value="Genomic_DNA"/>
</dbReference>
<dbReference type="InterPro" id="IPR042070">
    <property type="entry name" value="PucR_C-HTH_sf"/>
</dbReference>
<dbReference type="InterPro" id="IPR025751">
    <property type="entry name" value="RsbRD_N_dom"/>
</dbReference>
<sequence length="429" mass="45481">MPPPSVRSGAESSPMATPDVLLDRATVALILGRLPELAARTVQAITADVPAYRNALAGPLGASITSAVALALRGFLRLAVEPTPAAGGRNATSPALAGAYDLGRGEARGGRTMDALLTAYRVGAREAWREFSRTALDTGVPASGIARFAELVFAYIDSLSAASAAGHADELSTTGRVRDRHLTQLALGLLTGESADRLAERATRADWHPPATFSAVLLPTTDAARAAAALDGHPLRVDEAPDLRDDEQAELSVLLVPDAVDHRRPAVLRSLARRNAYVGPARPWEQARVSYLRALRARRLGLPLTTGVCDTDDHLAELVVGADPAALADLRARALAPLAGLRPTTAARLTETLRAWLLHQGRREDIAAALHIHPQTVRYRVSQLREHFGGRLEDPAEVAALIIALLVTPADPTDGTRTDPTRADPGRPD</sequence>